<dbReference type="PANTHER" id="PTHR46558">
    <property type="entry name" value="TRACRIPTIONAL REGULATORY PROTEIN-RELATED-RELATED"/>
    <property type="match status" value="1"/>
</dbReference>
<dbReference type="Gene3D" id="1.10.260.40">
    <property type="entry name" value="lambda repressor-like DNA-binding domains"/>
    <property type="match status" value="2"/>
</dbReference>
<dbReference type="SUPFAM" id="SSF47413">
    <property type="entry name" value="lambda repressor-like DNA-binding domains"/>
    <property type="match status" value="2"/>
</dbReference>
<keyword evidence="1" id="KW-0238">DNA-binding</keyword>
<accession>A0ABV1E0I9</accession>
<comment type="caution">
    <text evidence="3">The sequence shown here is derived from an EMBL/GenBank/DDBJ whole genome shotgun (WGS) entry which is preliminary data.</text>
</comment>
<dbReference type="SMART" id="SM00530">
    <property type="entry name" value="HTH_XRE"/>
    <property type="match status" value="2"/>
</dbReference>
<dbReference type="Pfam" id="PF13560">
    <property type="entry name" value="HTH_31"/>
    <property type="match status" value="1"/>
</dbReference>
<evidence type="ECO:0000313" key="4">
    <source>
        <dbReference type="Proteomes" id="UP001489509"/>
    </source>
</evidence>
<dbReference type="PROSITE" id="PS50943">
    <property type="entry name" value="HTH_CROC1"/>
    <property type="match status" value="2"/>
</dbReference>
<sequence length="173" mass="20408">MSGPIILMALHCATGIRYAPLVLLHFPFSPSHSLAAERFRAFYFDDSLLTFTAEKLRYYRYQKSLLQRQVAAWAGIPKSTYLHYENPSHERYPLDKLRRIAALLEVDIELLLDDYNRFLMNQGEQVRNMRERLGLSQQEFGKRLGVQAGTVRKWESGRVRMRKETWEMLLRII</sequence>
<reference evidence="3 4" key="1">
    <citation type="submission" date="2024-03" db="EMBL/GenBank/DDBJ databases">
        <title>Human intestinal bacterial collection.</title>
        <authorList>
            <person name="Pauvert C."/>
            <person name="Hitch T.C.A."/>
            <person name="Clavel T."/>
        </authorList>
    </citation>
    <scope>NUCLEOTIDE SEQUENCE [LARGE SCALE GENOMIC DNA]</scope>
    <source>
        <strain evidence="3 4">CLA-JM-H44</strain>
    </source>
</reference>
<feature type="domain" description="HTH cro/C1-type" evidence="2">
    <location>
        <begin position="56"/>
        <end position="111"/>
    </location>
</feature>
<dbReference type="EMBL" id="JBBMFD010000013">
    <property type="protein sequence ID" value="MEQ2440824.1"/>
    <property type="molecule type" value="Genomic_DNA"/>
</dbReference>
<keyword evidence="4" id="KW-1185">Reference proteome</keyword>
<dbReference type="PANTHER" id="PTHR46558:SF4">
    <property type="entry name" value="DNA-BIDING PHAGE PROTEIN"/>
    <property type="match status" value="1"/>
</dbReference>
<protein>
    <submittedName>
        <fullName evidence="3">Helix-turn-helix domain-containing protein</fullName>
    </submittedName>
</protein>
<evidence type="ECO:0000256" key="1">
    <source>
        <dbReference type="ARBA" id="ARBA00023125"/>
    </source>
</evidence>
<dbReference type="InterPro" id="IPR010982">
    <property type="entry name" value="Lambda_DNA-bd_dom_sf"/>
</dbReference>
<name>A0ABV1E0I9_9FIRM</name>
<dbReference type="RefSeq" id="WP_349219552.1">
    <property type="nucleotide sequence ID" value="NZ_JBBMFD010000013.1"/>
</dbReference>
<evidence type="ECO:0000259" key="2">
    <source>
        <dbReference type="PROSITE" id="PS50943"/>
    </source>
</evidence>
<organism evidence="3 4">
    <name type="scientific">Solibaculum intestinale</name>
    <dbReference type="NCBI Taxonomy" id="3133165"/>
    <lineage>
        <taxon>Bacteria</taxon>
        <taxon>Bacillati</taxon>
        <taxon>Bacillota</taxon>
        <taxon>Clostridia</taxon>
        <taxon>Eubacteriales</taxon>
        <taxon>Oscillospiraceae</taxon>
        <taxon>Solibaculum</taxon>
    </lineage>
</organism>
<gene>
    <name evidence="3" type="ORF">WMO26_08315</name>
</gene>
<dbReference type="CDD" id="cd00093">
    <property type="entry name" value="HTH_XRE"/>
    <property type="match status" value="2"/>
</dbReference>
<feature type="domain" description="HTH cro/C1-type" evidence="2">
    <location>
        <begin position="126"/>
        <end position="158"/>
    </location>
</feature>
<proteinExistence type="predicted"/>
<evidence type="ECO:0000313" key="3">
    <source>
        <dbReference type="EMBL" id="MEQ2440824.1"/>
    </source>
</evidence>
<dbReference type="InterPro" id="IPR001387">
    <property type="entry name" value="Cro/C1-type_HTH"/>
</dbReference>
<dbReference type="Proteomes" id="UP001489509">
    <property type="component" value="Unassembled WGS sequence"/>
</dbReference>